<dbReference type="Proteomes" id="UP000519439">
    <property type="component" value="Unassembled WGS sequence"/>
</dbReference>
<gene>
    <name evidence="4" type="ORF">GGR34_000077</name>
</gene>
<organism evidence="4 5">
    <name type="scientific">Microvirga flocculans</name>
    <dbReference type="NCBI Taxonomy" id="217168"/>
    <lineage>
        <taxon>Bacteria</taxon>
        <taxon>Pseudomonadati</taxon>
        <taxon>Pseudomonadota</taxon>
        <taxon>Alphaproteobacteria</taxon>
        <taxon>Hyphomicrobiales</taxon>
        <taxon>Methylobacteriaceae</taxon>
        <taxon>Microvirga</taxon>
    </lineage>
</organism>
<sequence length="183" mass="19646">MTGSSRVEWKPAPSFAEVSDFRLAMREVAGAVTIVTAGKGEDRRGLTVTALCSLSTDPPSLIVCVNKSSEGHKMIQRYGSFCVNVVAGDHGERADRFAGRTGLRGEDRFAAEHWTTLATGAPVMADAIAVLDCDVIDALDRGTHTIFIGGVRAVQCEPNRPALVYRAGQYQVVHDKPSLPEFA</sequence>
<comment type="caution">
    <text evidence="4">The sequence shown here is derived from an EMBL/GenBank/DDBJ whole genome shotgun (WGS) entry which is preliminary data.</text>
</comment>
<comment type="similarity">
    <text evidence="1">Belongs to the non-flavoprotein flavin reductase family.</text>
</comment>
<dbReference type="Gene3D" id="2.30.110.10">
    <property type="entry name" value="Electron Transport, Fmn-binding Protein, Chain A"/>
    <property type="match status" value="1"/>
</dbReference>
<dbReference type="PANTHER" id="PTHR30466:SF11">
    <property type="entry name" value="FLAVIN-DEPENDENT MONOOXYGENASE, REDUCTASE SUBUNIT HSAB"/>
    <property type="match status" value="1"/>
</dbReference>
<evidence type="ECO:0000313" key="4">
    <source>
        <dbReference type="EMBL" id="MBB4038448.1"/>
    </source>
</evidence>
<dbReference type="SUPFAM" id="SSF50475">
    <property type="entry name" value="FMN-binding split barrel"/>
    <property type="match status" value="1"/>
</dbReference>
<feature type="domain" description="Flavin reductase like" evidence="3">
    <location>
        <begin position="25"/>
        <end position="172"/>
    </location>
</feature>
<dbReference type="PANTHER" id="PTHR30466">
    <property type="entry name" value="FLAVIN REDUCTASE"/>
    <property type="match status" value="1"/>
</dbReference>
<dbReference type="AlphaFoldDB" id="A0A7W6N6L7"/>
<proteinExistence type="inferred from homology"/>
<keyword evidence="5" id="KW-1185">Reference proteome</keyword>
<dbReference type="GO" id="GO:0042602">
    <property type="term" value="F:riboflavin reductase (NADPH) activity"/>
    <property type="evidence" value="ECO:0007669"/>
    <property type="project" value="TreeGrafter"/>
</dbReference>
<reference evidence="4 5" key="1">
    <citation type="submission" date="2020-08" db="EMBL/GenBank/DDBJ databases">
        <title>Genomic Encyclopedia of Type Strains, Phase IV (KMG-IV): sequencing the most valuable type-strain genomes for metagenomic binning, comparative biology and taxonomic classification.</title>
        <authorList>
            <person name="Goeker M."/>
        </authorList>
    </citation>
    <scope>NUCLEOTIDE SEQUENCE [LARGE SCALE GENOMIC DNA]</scope>
    <source>
        <strain evidence="4 5">DSM 15743</strain>
    </source>
</reference>
<dbReference type="InterPro" id="IPR012349">
    <property type="entry name" value="Split_barrel_FMN-bd"/>
</dbReference>
<evidence type="ECO:0000313" key="5">
    <source>
        <dbReference type="Proteomes" id="UP000519439"/>
    </source>
</evidence>
<dbReference type="SMART" id="SM00903">
    <property type="entry name" value="Flavin_Reduct"/>
    <property type="match status" value="1"/>
</dbReference>
<protein>
    <submittedName>
        <fullName evidence="4">Flavin reductase (DIM6/NTAB) family NADH-FMN oxidoreductase RutF</fullName>
    </submittedName>
</protein>
<evidence type="ECO:0000256" key="1">
    <source>
        <dbReference type="ARBA" id="ARBA00008898"/>
    </source>
</evidence>
<dbReference type="InterPro" id="IPR002563">
    <property type="entry name" value="Flavin_Rdtase-like_dom"/>
</dbReference>
<evidence type="ECO:0000259" key="3">
    <source>
        <dbReference type="SMART" id="SM00903"/>
    </source>
</evidence>
<accession>A0A7W6N6L7</accession>
<dbReference type="InterPro" id="IPR050268">
    <property type="entry name" value="NADH-dep_flavin_reductase"/>
</dbReference>
<evidence type="ECO:0000256" key="2">
    <source>
        <dbReference type="ARBA" id="ARBA00023002"/>
    </source>
</evidence>
<dbReference type="Pfam" id="PF01613">
    <property type="entry name" value="Flavin_Reduct"/>
    <property type="match status" value="1"/>
</dbReference>
<name>A0A7W6N6L7_9HYPH</name>
<dbReference type="GO" id="GO:0010181">
    <property type="term" value="F:FMN binding"/>
    <property type="evidence" value="ECO:0007669"/>
    <property type="project" value="InterPro"/>
</dbReference>
<dbReference type="EMBL" id="JACIDC010000001">
    <property type="protein sequence ID" value="MBB4038448.1"/>
    <property type="molecule type" value="Genomic_DNA"/>
</dbReference>
<dbReference type="RefSeq" id="WP_051434976.1">
    <property type="nucleotide sequence ID" value="NZ_JACIDC010000001.1"/>
</dbReference>
<keyword evidence="2" id="KW-0560">Oxidoreductase</keyword>